<evidence type="ECO:0000256" key="1">
    <source>
        <dbReference type="ARBA" id="ARBA00022516"/>
    </source>
</evidence>
<dbReference type="PIRSF" id="PIRSF011489">
    <property type="entry name" value="DUF479"/>
    <property type="match status" value="1"/>
</dbReference>
<keyword evidence="3" id="KW-0443">Lipid metabolism</keyword>
<keyword evidence="4" id="KW-0276">Fatty acid metabolism</keyword>
<dbReference type="PANTHER" id="PTHR38764:SF1">
    <property type="entry name" value="ACYL CARRIER PROTEIN PHOSPHODIESTERASE"/>
    <property type="match status" value="1"/>
</dbReference>
<evidence type="ECO:0000256" key="3">
    <source>
        <dbReference type="ARBA" id="ARBA00023098"/>
    </source>
</evidence>
<organism evidence="6">
    <name type="scientific">Mizugakiibacter sediminis</name>
    <dbReference type="NCBI Taxonomy" id="1475481"/>
    <lineage>
        <taxon>Bacteria</taxon>
        <taxon>Pseudomonadati</taxon>
        <taxon>Pseudomonadota</taxon>
        <taxon>Gammaproteobacteria</taxon>
        <taxon>Lysobacterales</taxon>
        <taxon>Rhodanobacteraceae</taxon>
        <taxon>Mizugakiibacter</taxon>
    </lineage>
</organism>
<dbReference type="HOGENOM" id="CLU_099370_1_1_6"/>
<dbReference type="EMBL" id="DF952443">
    <property type="protein sequence ID" value="GAN45939.1"/>
    <property type="molecule type" value="Genomic_DNA"/>
</dbReference>
<gene>
    <name evidence="5" type="ORF">MBSD_2536</name>
    <name evidence="6" type="ORF">MBSD_n0179</name>
</gene>
<dbReference type="Pfam" id="PF04336">
    <property type="entry name" value="ACP_PD"/>
    <property type="match status" value="1"/>
</dbReference>
<accession>A0A0K8QJL5</accession>
<evidence type="ECO:0000313" key="6">
    <source>
        <dbReference type="EMBL" id="GAP64896.1"/>
    </source>
</evidence>
<proteinExistence type="predicted"/>
<keyword evidence="4" id="KW-0275">Fatty acid biosynthesis</keyword>
<dbReference type="PANTHER" id="PTHR38764">
    <property type="entry name" value="ACYL CARRIER PROTEIN PHOSPHODIESTERASE"/>
    <property type="match status" value="1"/>
</dbReference>
<dbReference type="RefSeq" id="WP_062534187.1">
    <property type="nucleotide sequence ID" value="NZ_DF970135.1"/>
</dbReference>
<evidence type="ECO:0000256" key="2">
    <source>
        <dbReference type="ARBA" id="ARBA00022801"/>
    </source>
</evidence>
<evidence type="ECO:0000313" key="5">
    <source>
        <dbReference type="EMBL" id="GAN45939.1"/>
    </source>
</evidence>
<dbReference type="AlphaFoldDB" id="A0A0K8QJL5"/>
<evidence type="ECO:0000256" key="4">
    <source>
        <dbReference type="ARBA" id="ARBA00023160"/>
    </source>
</evidence>
<reference evidence="6" key="2">
    <citation type="submission" date="2015-08" db="EMBL/GenBank/DDBJ databases">
        <title>Complete DNA Sequence of Pseudomonas syringae pv. actinidiae, the Causal Agent of Kiwifruit Canker Disease.</title>
        <authorList>
            <person name="Rikkerink E.H.A."/>
            <person name="Fineran P.C."/>
        </authorList>
    </citation>
    <scope>NUCLEOTIDE SEQUENCE</scope>
    <source>
        <strain evidence="6">SkMP5</strain>
    </source>
</reference>
<name>A0A0K8QJL5_9GAMM</name>
<keyword evidence="7" id="KW-1185">Reference proteome</keyword>
<evidence type="ECO:0000313" key="7">
    <source>
        <dbReference type="Proteomes" id="UP000253740"/>
    </source>
</evidence>
<dbReference type="GO" id="GO:0008770">
    <property type="term" value="F:[acyl-carrier-protein] phosphodiesterase activity"/>
    <property type="evidence" value="ECO:0007669"/>
    <property type="project" value="InterPro"/>
</dbReference>
<evidence type="ECO:0008006" key="8">
    <source>
        <dbReference type="Google" id="ProtNLM"/>
    </source>
</evidence>
<dbReference type="Proteomes" id="UP000253740">
    <property type="component" value="Unassembled WGS sequence"/>
</dbReference>
<dbReference type="GO" id="GO:0006633">
    <property type="term" value="P:fatty acid biosynthetic process"/>
    <property type="evidence" value="ECO:0007669"/>
    <property type="project" value="UniProtKB-KW"/>
</dbReference>
<keyword evidence="1" id="KW-0444">Lipid biosynthesis</keyword>
<keyword evidence="2" id="KW-0378">Hydrolase</keyword>
<dbReference type="STRING" id="1475481.GCA_000953855_00180"/>
<dbReference type="OrthoDB" id="8442777at2"/>
<dbReference type="InterPro" id="IPR007431">
    <property type="entry name" value="ACP_PD"/>
</dbReference>
<reference evidence="5" key="1">
    <citation type="submission" date="2015-03" db="EMBL/GenBank/DDBJ databases">
        <title>Draft genome sequence of Mizugakiibacter sediminis skMP5.</title>
        <authorList>
            <person name="Watanabe T."/>
            <person name="Kojima H."/>
            <person name="Fukui M."/>
        </authorList>
    </citation>
    <scope>NUCLEOTIDE SEQUENCE</scope>
    <source>
        <strain evidence="5">SkMP5</strain>
    </source>
</reference>
<dbReference type="EMBL" id="DF970135">
    <property type="protein sequence ID" value="GAP64896.1"/>
    <property type="molecule type" value="Genomic_DNA"/>
</dbReference>
<sequence length="201" mass="22072">MNHLAHALLAGDDPDLVFGSLLGDFVRGAPDPALPPTLRAGIRLHRAVDAWTDAHPVVVAARARFAPPWRRYAGILLDVWFDHCLAGDFARWSAQPLDDYAAWLHEVLDAHAARQPPALRRFVAYMRAHALPAAYRERATLDRVFAGLSQRLGRANPLAGSGLVLDAQAAQLADDFAAFFPQLAAFAAEQRTRLLARERAD</sequence>
<protein>
    <recommendedName>
        <fullName evidence="8">Acyl carrier protein phosphodiesterase</fullName>
    </recommendedName>
</protein>